<proteinExistence type="predicted"/>
<evidence type="ECO:0000313" key="1">
    <source>
        <dbReference type="EMBL" id="VVQ27178.1"/>
    </source>
</evidence>
<gene>
    <name evidence="1" type="ORF">PS943_00244</name>
</gene>
<sequence>MRRLKSTGFYPDEKQDNSLQFELDIKGFERNEAVAQTDRIKAIGRY</sequence>
<dbReference type="AlphaFoldDB" id="A0A5E7VWE7"/>
<accession>A0A5E7VWE7</accession>
<dbReference type="EMBL" id="CABVJH010000001">
    <property type="protein sequence ID" value="VVQ27178.1"/>
    <property type="molecule type" value="Genomic_DNA"/>
</dbReference>
<evidence type="ECO:0000313" key="2">
    <source>
        <dbReference type="Proteomes" id="UP000325645"/>
    </source>
</evidence>
<dbReference type="NCBIfam" id="NF040643">
    <property type="entry name" value="S6_alt_immun"/>
    <property type="match status" value="1"/>
</dbReference>
<dbReference type="InterPro" id="IPR049810">
    <property type="entry name" value="S6_alt_immun-like"/>
</dbReference>
<dbReference type="RefSeq" id="WP_318191032.1">
    <property type="nucleotide sequence ID" value="NZ_CABVJH010000001.1"/>
</dbReference>
<organism evidence="1 2">
    <name type="scientific">Pseudomonas fluorescens</name>
    <dbReference type="NCBI Taxonomy" id="294"/>
    <lineage>
        <taxon>Bacteria</taxon>
        <taxon>Pseudomonadati</taxon>
        <taxon>Pseudomonadota</taxon>
        <taxon>Gammaproteobacteria</taxon>
        <taxon>Pseudomonadales</taxon>
        <taxon>Pseudomonadaceae</taxon>
        <taxon>Pseudomonas</taxon>
    </lineage>
</organism>
<dbReference type="Proteomes" id="UP000325645">
    <property type="component" value="Unassembled WGS sequence"/>
</dbReference>
<reference evidence="1 2" key="1">
    <citation type="submission" date="2019-09" db="EMBL/GenBank/DDBJ databases">
        <authorList>
            <person name="Chandra G."/>
            <person name="Truman W A."/>
        </authorList>
    </citation>
    <scope>NUCLEOTIDE SEQUENCE [LARGE SCALE GENOMIC DNA]</scope>
    <source>
        <strain evidence="1">PS943</strain>
    </source>
</reference>
<name>A0A5E7VWE7_PSEFL</name>
<protein>
    <submittedName>
        <fullName evidence="1">Uncharacterized protein</fullName>
    </submittedName>
</protein>